<dbReference type="AlphaFoldDB" id="C6XDV0"/>
<keyword evidence="2" id="KW-1185">Reference proteome</keyword>
<sequence>MVKSRHASFVDYFPLATSLYIKMFMSHTSKDERTFVVRFIGFRDIAMKSFKIAFTDKIWLRGAFG</sequence>
<name>C6XDV0_METGS</name>
<organism evidence="1 2">
    <name type="scientific">Methylovorus glucosotrophus (strain SIP3-4)</name>
    <dbReference type="NCBI Taxonomy" id="582744"/>
    <lineage>
        <taxon>Bacteria</taxon>
        <taxon>Pseudomonadati</taxon>
        <taxon>Pseudomonadota</taxon>
        <taxon>Betaproteobacteria</taxon>
        <taxon>Nitrosomonadales</taxon>
        <taxon>Methylophilaceae</taxon>
        <taxon>Methylovorus</taxon>
    </lineage>
</organism>
<dbReference type="KEGG" id="mei:Msip34_1480"/>
<protein>
    <submittedName>
        <fullName evidence="1">Uncharacterized protein</fullName>
    </submittedName>
</protein>
<proteinExistence type="predicted"/>
<evidence type="ECO:0000313" key="1">
    <source>
        <dbReference type="EMBL" id="ACT50725.1"/>
    </source>
</evidence>
<reference evidence="1 2" key="2">
    <citation type="journal article" date="2011" name="J. Bacteriol.">
        <title>Genomes of three methylotrophs from a single niche uncover genetic and metabolic divergence of Methylophilaceae.</title>
        <authorList>
            <person name="Lapidus A."/>
            <person name="Clum A."/>
            <person name="Labutti K."/>
            <person name="Kaluzhnaya M.G."/>
            <person name="Lim S."/>
            <person name="Beck D.A."/>
            <person name="Glavina Del Rio T."/>
            <person name="Nolan M."/>
            <person name="Mavromatis K."/>
            <person name="Huntemann M."/>
            <person name="Lucas S."/>
            <person name="Lidstrom M.E."/>
            <person name="Ivanova N."/>
            <person name="Chistoserdova L."/>
        </authorList>
    </citation>
    <scope>NUCLEOTIDE SEQUENCE [LARGE SCALE GENOMIC DNA]</scope>
    <source>
        <strain evidence="1 2">SIP3-4</strain>
    </source>
</reference>
<gene>
    <name evidence="1" type="ordered locus">Msip34_1480</name>
</gene>
<reference evidence="2" key="1">
    <citation type="submission" date="2009-07" db="EMBL/GenBank/DDBJ databases">
        <title>Complete sequence of chromosome of Methylovorus sp. SIP3-4.</title>
        <authorList>
            <person name="Lucas S."/>
            <person name="Copeland A."/>
            <person name="Lapidus A."/>
            <person name="Glavina del Rio T."/>
            <person name="Tice H."/>
            <person name="Bruce D."/>
            <person name="Goodwin L."/>
            <person name="Pitluck S."/>
            <person name="Clum A."/>
            <person name="Larimer F."/>
            <person name="Land M."/>
            <person name="Hauser L."/>
            <person name="Kyrpides N."/>
            <person name="Mikhailova N."/>
            <person name="Kayluzhnaya M."/>
            <person name="Chistoserdova L."/>
        </authorList>
    </citation>
    <scope>NUCLEOTIDE SEQUENCE [LARGE SCALE GENOMIC DNA]</scope>
    <source>
        <strain evidence="2">SIP3-4</strain>
    </source>
</reference>
<dbReference type="Proteomes" id="UP000002743">
    <property type="component" value="Chromosome"/>
</dbReference>
<accession>C6XDV0</accession>
<dbReference type="HOGENOM" id="CLU_2844832_0_0_4"/>
<evidence type="ECO:0000313" key="2">
    <source>
        <dbReference type="Proteomes" id="UP000002743"/>
    </source>
</evidence>
<dbReference type="EMBL" id="CP001674">
    <property type="protein sequence ID" value="ACT50725.1"/>
    <property type="molecule type" value="Genomic_DNA"/>
</dbReference>